<dbReference type="AlphaFoldDB" id="A0A1H2LHY6"/>
<dbReference type="Pfam" id="PF07883">
    <property type="entry name" value="Cupin_2"/>
    <property type="match status" value="1"/>
</dbReference>
<dbReference type="SUPFAM" id="SSF51182">
    <property type="entry name" value="RmlC-like cupins"/>
    <property type="match status" value="1"/>
</dbReference>
<protein>
    <submittedName>
        <fullName evidence="4">Cupin domain protein</fullName>
    </submittedName>
    <submittedName>
        <fullName evidence="3">Cupin domain-containing protein</fullName>
    </submittedName>
</protein>
<dbReference type="EMBL" id="FNLM01000036">
    <property type="protein sequence ID" value="SDU80657.1"/>
    <property type="molecule type" value="Genomic_DNA"/>
</dbReference>
<feature type="domain" description="Cupin type-2" evidence="2">
    <location>
        <begin position="66"/>
        <end position="132"/>
    </location>
</feature>
<evidence type="ECO:0000313" key="4">
    <source>
        <dbReference type="EMBL" id="SDU80657.1"/>
    </source>
</evidence>
<gene>
    <name evidence="3" type="ORF">RD149_04280</name>
    <name evidence="4" type="ORF">SAMN04488548_136406</name>
</gene>
<dbReference type="EMBL" id="JAVLUS010000003">
    <property type="protein sequence ID" value="MDS1112976.1"/>
    <property type="molecule type" value="Genomic_DNA"/>
</dbReference>
<reference evidence="4 5" key="1">
    <citation type="submission" date="2016-10" db="EMBL/GenBank/DDBJ databases">
        <authorList>
            <person name="de Groot N.N."/>
        </authorList>
    </citation>
    <scope>NUCLEOTIDE SEQUENCE [LARGE SCALE GENOMIC DNA]</scope>
    <source>
        <strain evidence="4 5">DSM 44215</strain>
    </source>
</reference>
<name>A0A1H2LHY6_9ACTN</name>
<feature type="signal peptide" evidence="1">
    <location>
        <begin position="1"/>
        <end position="31"/>
    </location>
</feature>
<dbReference type="InterPro" id="IPR013096">
    <property type="entry name" value="Cupin_2"/>
</dbReference>
<evidence type="ECO:0000256" key="1">
    <source>
        <dbReference type="SAM" id="SignalP"/>
    </source>
</evidence>
<reference evidence="3 6" key="2">
    <citation type="submission" date="2023-08" db="EMBL/GenBank/DDBJ databases">
        <title>Bioegradation of LLDPE and BLDPE plastic by marine bacteria from coast plastic debris.</title>
        <authorList>
            <person name="Rong Z."/>
        </authorList>
    </citation>
    <scope>NUCLEOTIDE SEQUENCE [LARGE SCALE GENOMIC DNA]</scope>
    <source>
        <strain evidence="3 6">Z-2</strain>
    </source>
</reference>
<keyword evidence="1" id="KW-0732">Signal</keyword>
<keyword evidence="6" id="KW-1185">Reference proteome</keyword>
<dbReference type="Proteomes" id="UP000183180">
    <property type="component" value="Unassembled WGS sequence"/>
</dbReference>
<evidence type="ECO:0000313" key="6">
    <source>
        <dbReference type="Proteomes" id="UP001265083"/>
    </source>
</evidence>
<dbReference type="RefSeq" id="WP_074853766.1">
    <property type="nucleotide sequence ID" value="NZ_FNLM01000036.1"/>
</dbReference>
<accession>A0A1H2LHY6</accession>
<dbReference type="InterPro" id="IPR011051">
    <property type="entry name" value="RmlC_Cupin_sf"/>
</dbReference>
<dbReference type="STRING" id="158898.SAMN04488548_136406"/>
<feature type="chain" id="PRO_5010346995" evidence="1">
    <location>
        <begin position="32"/>
        <end position="156"/>
    </location>
</feature>
<sequence length="156" mass="16184">MTLRFRTTAVGTLAAAILLTPALLSPATATATPSSGVSATTLAEADIPAGLLPFVPQGVHVEVREITIAPEGTTGWHYHDAQIYALVRQGTLTHPGADCKPVVYRAGEIIEEPAGKVNTHEGTNLGTVPVILDVLYLMPPGKPLSEDADAPACAQP</sequence>
<organism evidence="4 5">
    <name type="scientific">Gordonia westfalica</name>
    <dbReference type="NCBI Taxonomy" id="158898"/>
    <lineage>
        <taxon>Bacteria</taxon>
        <taxon>Bacillati</taxon>
        <taxon>Actinomycetota</taxon>
        <taxon>Actinomycetes</taxon>
        <taxon>Mycobacteriales</taxon>
        <taxon>Gordoniaceae</taxon>
        <taxon>Gordonia</taxon>
    </lineage>
</organism>
<evidence type="ECO:0000259" key="2">
    <source>
        <dbReference type="Pfam" id="PF07883"/>
    </source>
</evidence>
<dbReference type="Gene3D" id="2.60.120.10">
    <property type="entry name" value="Jelly Rolls"/>
    <property type="match status" value="1"/>
</dbReference>
<evidence type="ECO:0000313" key="5">
    <source>
        <dbReference type="Proteomes" id="UP000183180"/>
    </source>
</evidence>
<proteinExistence type="predicted"/>
<dbReference type="Proteomes" id="UP001265083">
    <property type="component" value="Unassembled WGS sequence"/>
</dbReference>
<evidence type="ECO:0000313" key="3">
    <source>
        <dbReference type="EMBL" id="MDS1112976.1"/>
    </source>
</evidence>
<dbReference type="InterPro" id="IPR014710">
    <property type="entry name" value="RmlC-like_jellyroll"/>
</dbReference>